<dbReference type="EMBL" id="RIAS01000007">
    <property type="protein sequence ID" value="KAA8785092.1"/>
    <property type="molecule type" value="Genomic_DNA"/>
</dbReference>
<dbReference type="Gene3D" id="3.90.660.20">
    <property type="entry name" value="Protoporphyrinogen oxidase, mitochondrial, domain 2"/>
    <property type="match status" value="1"/>
</dbReference>
<dbReference type="AlphaFoldDB" id="A0A5M9WU83"/>
<feature type="domain" description="Amine oxidase" evidence="1">
    <location>
        <begin position="3"/>
        <end position="85"/>
    </location>
</feature>
<gene>
    <name evidence="2" type="ORF">EC604_14705</name>
</gene>
<dbReference type="InterPro" id="IPR002937">
    <property type="entry name" value="Amino_oxidase"/>
</dbReference>
<comment type="caution">
    <text evidence="2">The sequence shown here is derived from an EMBL/GenBank/DDBJ whole genome shotgun (WGS) entry which is preliminary data.</text>
</comment>
<name>A0A5M9WU83_PAEAM</name>
<organism evidence="2 3">
    <name type="scientific">Paenibacillus amylolyticus</name>
    <dbReference type="NCBI Taxonomy" id="1451"/>
    <lineage>
        <taxon>Bacteria</taxon>
        <taxon>Bacillati</taxon>
        <taxon>Bacillota</taxon>
        <taxon>Bacilli</taxon>
        <taxon>Bacillales</taxon>
        <taxon>Paenibacillaceae</taxon>
        <taxon>Paenibacillus</taxon>
    </lineage>
</organism>
<proteinExistence type="predicted"/>
<accession>A0A5M9WU83</accession>
<evidence type="ECO:0000259" key="1">
    <source>
        <dbReference type="Pfam" id="PF01593"/>
    </source>
</evidence>
<reference evidence="2 3" key="1">
    <citation type="journal article" date="2019" name="J. Ind. Microbiol. Biotechnol.">
        <title>Paenibacillus amylolyticus 27C64 has a diverse set of carbohydrate-active enzymes and complete pectin deconstruction system.</title>
        <authorList>
            <person name="Keggi C."/>
            <person name="Doran-Peterson J."/>
        </authorList>
    </citation>
    <scope>NUCLEOTIDE SEQUENCE [LARGE SCALE GENOMIC DNA]</scope>
    <source>
        <strain evidence="2 3">27C64</strain>
    </source>
</reference>
<dbReference type="GO" id="GO:0016491">
    <property type="term" value="F:oxidoreductase activity"/>
    <property type="evidence" value="ECO:0007669"/>
    <property type="project" value="InterPro"/>
</dbReference>
<evidence type="ECO:0000313" key="2">
    <source>
        <dbReference type="EMBL" id="KAA8785092.1"/>
    </source>
</evidence>
<evidence type="ECO:0000313" key="3">
    <source>
        <dbReference type="Proteomes" id="UP000323664"/>
    </source>
</evidence>
<protein>
    <recommendedName>
        <fullName evidence="1">Amine oxidase domain-containing protein</fullName>
    </recommendedName>
</protein>
<dbReference type="Pfam" id="PF01593">
    <property type="entry name" value="Amino_oxidase"/>
    <property type="match status" value="1"/>
</dbReference>
<dbReference type="SUPFAM" id="SSF54373">
    <property type="entry name" value="FAD-linked reductases, C-terminal domain"/>
    <property type="match status" value="1"/>
</dbReference>
<dbReference type="Proteomes" id="UP000323664">
    <property type="component" value="Unassembled WGS sequence"/>
</dbReference>
<sequence>MFVADAVVIATPAYAAADMLAHDHKSIAEHLRSIPYASVMNVVLAYREQDVGVSLNSSGFVVPRKEERKITACTWTSCKWEHTAPAILFLISHIDTCFRILACRLHF</sequence>